<sequence length="353" mass="39363">MASVAPLSPRPAGSFSIENEQAPSVPLGGYVGFQTITDQIQKRMLQRGFEFNIMVVGQSGLGKSTFINTLFNASLLSSTGRTLPTTPIPQTTSISTTTHTLTEGPVRLHLSITDTPGFADTINNDRCWDPIVKYIKDQHSAFLRKELTAQRESRIRDTRIHCCLYFVKPRGGRGLSELDVMVLKKLADVVNVVPVIAKSDSLTLEERAEVKELIRSDFQKYGINLYPYSAPFMTDDDSAINHQIHSLIPFCVIGASSSFPHPSHPQKLIRGRRTRWGVIDVEDERHCEFVYLRNFLMVTHLYDLIDTTREVHYEGFRAKQLLALKESSAGGNAGQGQQQQPGRPSSRQALGGY</sequence>
<keyword evidence="3 5" id="KW-0342">GTP-binding</keyword>
<evidence type="ECO:0000259" key="7">
    <source>
        <dbReference type="PROSITE" id="PS51719"/>
    </source>
</evidence>
<dbReference type="FunFam" id="3.40.50.300:FF:000260">
    <property type="entry name" value="Cell division control 10"/>
    <property type="match status" value="1"/>
</dbReference>
<evidence type="ECO:0000313" key="9">
    <source>
        <dbReference type="Proteomes" id="UP000033140"/>
    </source>
</evidence>
<dbReference type="PIRSF" id="PIRSF006698">
    <property type="entry name" value="Septin"/>
    <property type="match status" value="1"/>
</dbReference>
<evidence type="ECO:0000256" key="2">
    <source>
        <dbReference type="ARBA" id="ARBA00022741"/>
    </source>
</evidence>
<dbReference type="AlphaFoldDB" id="A0A0E9NGY5"/>
<reference evidence="8 9" key="1">
    <citation type="journal article" date="2011" name="J. Gen. Appl. Microbiol.">
        <title>Draft genome sequencing of the enigmatic yeast Saitoella complicata.</title>
        <authorList>
            <person name="Nishida H."/>
            <person name="Hamamoto M."/>
            <person name="Sugiyama J."/>
        </authorList>
    </citation>
    <scope>NUCLEOTIDE SEQUENCE [LARGE SCALE GENOMIC DNA]</scope>
    <source>
        <strain evidence="8 9">NRRL Y-17804</strain>
    </source>
</reference>
<evidence type="ECO:0000256" key="5">
    <source>
        <dbReference type="RuleBase" id="RU004560"/>
    </source>
</evidence>
<feature type="domain" description="Septin-type G" evidence="7">
    <location>
        <begin position="47"/>
        <end position="323"/>
    </location>
</feature>
<comment type="similarity">
    <text evidence="5">Belongs to the TRAFAC class TrmE-Era-EngA-EngB-Septin-like GTPase superfamily. Septin GTPase family.</text>
</comment>
<comment type="caution">
    <text evidence="8">The sequence shown here is derived from an EMBL/GenBank/DDBJ whole genome shotgun (WGS) entry which is preliminary data.</text>
</comment>
<dbReference type="GO" id="GO:0005525">
    <property type="term" value="F:GTP binding"/>
    <property type="evidence" value="ECO:0007669"/>
    <property type="project" value="UniProtKB-KW"/>
</dbReference>
<dbReference type="GO" id="GO:0043934">
    <property type="term" value="P:sporulation"/>
    <property type="evidence" value="ECO:0007669"/>
    <property type="project" value="UniProtKB-ARBA"/>
</dbReference>
<keyword evidence="9" id="KW-1185">Reference proteome</keyword>
<evidence type="ECO:0000313" key="8">
    <source>
        <dbReference type="EMBL" id="GAO49073.1"/>
    </source>
</evidence>
<reference evidence="8 9" key="2">
    <citation type="journal article" date="2014" name="J. Gen. Appl. Microbiol.">
        <title>The early diverging ascomycetous budding yeast Saitoella complicata has three histone deacetylases belonging to the Clr6, Hos2, and Rpd3 lineages.</title>
        <authorList>
            <person name="Nishida H."/>
            <person name="Matsumoto T."/>
            <person name="Kondo S."/>
            <person name="Hamamoto M."/>
            <person name="Yoshikawa H."/>
        </authorList>
    </citation>
    <scope>NUCLEOTIDE SEQUENCE [LARGE SCALE GENOMIC DNA]</scope>
    <source>
        <strain evidence="8 9">NRRL Y-17804</strain>
    </source>
</reference>
<organism evidence="8 9">
    <name type="scientific">Saitoella complicata (strain BCRC 22490 / CBS 7301 / JCM 7358 / NBRC 10748 / NRRL Y-17804)</name>
    <dbReference type="NCBI Taxonomy" id="698492"/>
    <lineage>
        <taxon>Eukaryota</taxon>
        <taxon>Fungi</taxon>
        <taxon>Dikarya</taxon>
        <taxon>Ascomycota</taxon>
        <taxon>Taphrinomycotina</taxon>
        <taxon>Taphrinomycotina incertae sedis</taxon>
        <taxon>Saitoella</taxon>
    </lineage>
</organism>
<keyword evidence="2 5" id="KW-0547">Nucleotide-binding</keyword>
<feature type="region of interest" description="Disordered" evidence="6">
    <location>
        <begin position="327"/>
        <end position="353"/>
    </location>
</feature>
<accession>A0A0E9NGY5</accession>
<dbReference type="Pfam" id="PF00735">
    <property type="entry name" value="Septin"/>
    <property type="match status" value="1"/>
</dbReference>
<protein>
    <recommendedName>
        <fullName evidence="7">Septin-type G domain-containing protein</fullName>
    </recommendedName>
</protein>
<dbReference type="GO" id="GO:0032161">
    <property type="term" value="C:cleavage apparatus septin structure"/>
    <property type="evidence" value="ECO:0007669"/>
    <property type="project" value="UniProtKB-ARBA"/>
</dbReference>
<name>A0A0E9NGY5_SAICN</name>
<dbReference type="RefSeq" id="XP_019024074.1">
    <property type="nucleotide sequence ID" value="XM_019170177.1"/>
</dbReference>
<dbReference type="STRING" id="698492.A0A0E9NGY5"/>
<dbReference type="OMA" id="QCEFVYL"/>
<dbReference type="InterPro" id="IPR027417">
    <property type="entry name" value="P-loop_NTPase"/>
</dbReference>
<dbReference type="InterPro" id="IPR016491">
    <property type="entry name" value="Septin"/>
</dbReference>
<dbReference type="PROSITE" id="PS51719">
    <property type="entry name" value="G_SEPTIN"/>
    <property type="match status" value="1"/>
</dbReference>
<dbReference type="Gene3D" id="3.40.50.300">
    <property type="entry name" value="P-loop containing nucleotide triphosphate hydrolases"/>
    <property type="match status" value="1"/>
</dbReference>
<dbReference type="Proteomes" id="UP000033140">
    <property type="component" value="Unassembled WGS sequence"/>
</dbReference>
<dbReference type="GO" id="GO:0000921">
    <property type="term" value="P:septin ring assembly"/>
    <property type="evidence" value="ECO:0007669"/>
    <property type="project" value="UniProtKB-ARBA"/>
</dbReference>
<keyword evidence="1" id="KW-0132">Cell division</keyword>
<evidence type="ECO:0000256" key="6">
    <source>
        <dbReference type="SAM" id="MobiDB-lite"/>
    </source>
</evidence>
<dbReference type="OrthoDB" id="416553at2759"/>
<dbReference type="EMBL" id="BACD03000019">
    <property type="protein sequence ID" value="GAO49073.1"/>
    <property type="molecule type" value="Genomic_DNA"/>
</dbReference>
<dbReference type="CDD" id="cd01850">
    <property type="entry name" value="CDC_Septin"/>
    <property type="match status" value="1"/>
</dbReference>
<keyword evidence="4" id="KW-0131">Cell cycle</keyword>
<dbReference type="GO" id="GO:0005940">
    <property type="term" value="C:septin ring"/>
    <property type="evidence" value="ECO:0007669"/>
    <property type="project" value="UniProtKB-ARBA"/>
</dbReference>
<dbReference type="GO" id="GO:0051301">
    <property type="term" value="P:cell division"/>
    <property type="evidence" value="ECO:0007669"/>
    <property type="project" value="UniProtKB-KW"/>
</dbReference>
<evidence type="ECO:0000256" key="1">
    <source>
        <dbReference type="ARBA" id="ARBA00022618"/>
    </source>
</evidence>
<proteinExistence type="inferred from homology"/>
<gene>
    <name evidence="8" type="ORF">G7K_3232-t1</name>
</gene>
<dbReference type="SUPFAM" id="SSF52540">
    <property type="entry name" value="P-loop containing nucleoside triphosphate hydrolases"/>
    <property type="match status" value="1"/>
</dbReference>
<evidence type="ECO:0000256" key="4">
    <source>
        <dbReference type="ARBA" id="ARBA00023306"/>
    </source>
</evidence>
<dbReference type="PANTHER" id="PTHR18884">
    <property type="entry name" value="SEPTIN"/>
    <property type="match status" value="1"/>
</dbReference>
<evidence type="ECO:0000256" key="3">
    <source>
        <dbReference type="ARBA" id="ARBA00023134"/>
    </source>
</evidence>
<reference evidence="8 9" key="3">
    <citation type="journal article" date="2015" name="Genome Announc.">
        <title>Draft Genome Sequence of the Archiascomycetous Yeast Saitoella complicata.</title>
        <authorList>
            <person name="Yamauchi K."/>
            <person name="Kondo S."/>
            <person name="Hamamoto M."/>
            <person name="Takahashi Y."/>
            <person name="Ogura Y."/>
            <person name="Hayashi T."/>
            <person name="Nishida H."/>
        </authorList>
    </citation>
    <scope>NUCLEOTIDE SEQUENCE [LARGE SCALE GENOMIC DNA]</scope>
    <source>
        <strain evidence="8 9">NRRL Y-17804</strain>
    </source>
</reference>
<feature type="region of interest" description="Disordered" evidence="6">
    <location>
        <begin position="1"/>
        <end position="20"/>
    </location>
</feature>
<dbReference type="InterPro" id="IPR030379">
    <property type="entry name" value="G_SEPTIN_dom"/>
</dbReference>